<dbReference type="Pfam" id="PF03170">
    <property type="entry name" value="BcsB"/>
    <property type="match status" value="1"/>
</dbReference>
<dbReference type="InterPro" id="IPR018513">
    <property type="entry name" value="Cell_synthase_bac"/>
</dbReference>
<proteinExistence type="predicted"/>
<dbReference type="OrthoDB" id="2655838at2"/>
<keyword evidence="3 6" id="KW-0812">Transmembrane</keyword>
<dbReference type="PANTHER" id="PTHR39083:SF1">
    <property type="entry name" value="CYCLIC DI-GMP-BINDING PROTEIN"/>
    <property type="match status" value="1"/>
</dbReference>
<evidence type="ECO:0000256" key="1">
    <source>
        <dbReference type="ARBA" id="ARBA00004162"/>
    </source>
</evidence>
<keyword evidence="9" id="KW-1185">Reference proteome</keyword>
<evidence type="ECO:0000256" key="7">
    <source>
        <dbReference type="SAM" id="SignalP"/>
    </source>
</evidence>
<evidence type="ECO:0000256" key="4">
    <source>
        <dbReference type="ARBA" id="ARBA00022989"/>
    </source>
</evidence>
<comment type="caution">
    <text evidence="8">The sequence shown here is derived from an EMBL/GenBank/DDBJ whole genome shotgun (WGS) entry which is preliminary data.</text>
</comment>
<keyword evidence="5 6" id="KW-0472">Membrane</keyword>
<dbReference type="AlphaFoldDB" id="A0A4R4EC30"/>
<keyword evidence="2" id="KW-1003">Cell membrane</keyword>
<dbReference type="GO" id="GO:0005886">
    <property type="term" value="C:plasma membrane"/>
    <property type="evidence" value="ECO:0007669"/>
    <property type="project" value="UniProtKB-SubCell"/>
</dbReference>
<dbReference type="Proteomes" id="UP000295418">
    <property type="component" value="Unassembled WGS sequence"/>
</dbReference>
<feature type="signal peptide" evidence="7">
    <location>
        <begin position="1"/>
        <end position="28"/>
    </location>
</feature>
<feature type="chain" id="PRO_5020824605" evidence="7">
    <location>
        <begin position="29"/>
        <end position="693"/>
    </location>
</feature>
<evidence type="ECO:0000256" key="3">
    <source>
        <dbReference type="ARBA" id="ARBA00022692"/>
    </source>
</evidence>
<name>A0A4R4EC30_9BACL</name>
<dbReference type="PANTHER" id="PTHR39083">
    <property type="entry name" value="CYCLIC DI-GMP-BINDING PROTEIN"/>
    <property type="match status" value="1"/>
</dbReference>
<reference evidence="8 9" key="1">
    <citation type="submission" date="2019-03" db="EMBL/GenBank/DDBJ databases">
        <authorList>
            <person name="Kim M.K.M."/>
        </authorList>
    </citation>
    <scope>NUCLEOTIDE SEQUENCE [LARGE SCALE GENOMIC DNA]</scope>
    <source>
        <strain evidence="8 9">18JY21-1</strain>
    </source>
</reference>
<protein>
    <submittedName>
        <fullName evidence="8">Cellulose synthase</fullName>
    </submittedName>
</protein>
<dbReference type="Gene3D" id="2.60.120.260">
    <property type="entry name" value="Galactose-binding domain-like"/>
    <property type="match status" value="2"/>
</dbReference>
<keyword evidence="4 6" id="KW-1133">Transmembrane helix</keyword>
<sequence>MNKRFIWISIICLALLITPIVPVSIANAETSSPRTYDLSFIDSNTSLSGISTAKNQYFNIDPNWNVNEVVFHLDYQATPLTDDNRSSVTLSINGTDFHAFRPIKADLTKQRLTIIIPNELIIKGTNTLSVRGNIQLPNDNLICITDNTRENWLQLYNTSGITIHYTNAPLEPSIREFNRLFTSIDTIADHKNAIAVSEQSSSQELEAAIYALSGFAKANPLKSRTTIPLFTSNKDMSDKQAVVMIALYDHLPATYKGLLGTPDLNNKALIQLVNANTQPTLVITSNDPNLLVKAGRFVANQELMGQIDSDKKIIDDNTDVTTRMVNMNQNIVLTENGEELRGPWRQERSFFIALPASRTIADSSKIKLDFRYAKNLDFDRSMVTIYVNNTPIGSKKLTPEFADGDSLTLPIPKNLNVAGNFSVSVAFDLEMTGTGCIDYQNEMPWAFITKDSLIQLNTKDQTNLLFNNYPYPFMRDGNYSQVAVVMPAERDQYTYLTLTNLFNLLGQFAEGNTGNVNFFEDNVGSDALQGRSIIAIGSYQNNKVIQANNDKLFFQYAPNGTEFQSNEKMSIDPSYGKRIGTLQLIESPYSPGNGLLAVTGAGSEYYYLASKLIASSSSIWQIYGDAAVTDKDGTIQSFRFKKQAGEEQVSPIKDILQNKNTLVFLVTFSLILILVLVSLILILRKYRMKRRNK</sequence>
<comment type="subcellular location">
    <subcellularLocation>
        <location evidence="1">Cell membrane</location>
        <topology evidence="1">Single-pass membrane protein</topology>
    </subcellularLocation>
</comment>
<dbReference type="RefSeq" id="WP_132419160.1">
    <property type="nucleotide sequence ID" value="NZ_SKFG01000017.1"/>
</dbReference>
<feature type="transmembrane region" description="Helical" evidence="6">
    <location>
        <begin position="662"/>
        <end position="683"/>
    </location>
</feature>
<evidence type="ECO:0000313" key="9">
    <source>
        <dbReference type="Proteomes" id="UP000295418"/>
    </source>
</evidence>
<dbReference type="EMBL" id="SKFG01000017">
    <property type="protein sequence ID" value="TCZ75701.1"/>
    <property type="molecule type" value="Genomic_DNA"/>
</dbReference>
<evidence type="ECO:0000256" key="6">
    <source>
        <dbReference type="SAM" id="Phobius"/>
    </source>
</evidence>
<evidence type="ECO:0000256" key="5">
    <source>
        <dbReference type="ARBA" id="ARBA00023136"/>
    </source>
</evidence>
<accession>A0A4R4EC30</accession>
<organism evidence="8 9">
    <name type="scientific">Paenibacillus albiflavus</name>
    <dbReference type="NCBI Taxonomy" id="2545760"/>
    <lineage>
        <taxon>Bacteria</taxon>
        <taxon>Bacillati</taxon>
        <taxon>Bacillota</taxon>
        <taxon>Bacilli</taxon>
        <taxon>Bacillales</taxon>
        <taxon>Paenibacillaceae</taxon>
        <taxon>Paenibacillus</taxon>
    </lineage>
</organism>
<keyword evidence="7" id="KW-0732">Signal</keyword>
<evidence type="ECO:0000256" key="2">
    <source>
        <dbReference type="ARBA" id="ARBA00022475"/>
    </source>
</evidence>
<gene>
    <name evidence="8" type="ORF">E0485_16520</name>
</gene>
<evidence type="ECO:0000313" key="8">
    <source>
        <dbReference type="EMBL" id="TCZ75701.1"/>
    </source>
</evidence>
<dbReference type="GO" id="GO:0006011">
    <property type="term" value="P:UDP-alpha-D-glucose metabolic process"/>
    <property type="evidence" value="ECO:0007669"/>
    <property type="project" value="InterPro"/>
</dbReference>